<evidence type="ECO:0000313" key="4">
    <source>
        <dbReference type="RefSeq" id="XP_026282275.1"/>
    </source>
</evidence>
<dbReference type="InterPro" id="IPR044822">
    <property type="entry name" value="Myb_DNA-bind_4"/>
</dbReference>
<reference evidence="4" key="1">
    <citation type="submission" date="2025-08" db="UniProtKB">
        <authorList>
            <consortium name="RefSeq"/>
        </authorList>
    </citation>
    <scope>IDENTIFICATION</scope>
    <source>
        <tissue evidence="4">Whole organism</tissue>
    </source>
</reference>
<keyword evidence="3" id="KW-1185">Reference proteome</keyword>
<dbReference type="Pfam" id="PF13837">
    <property type="entry name" value="Myb_DNA-bind_4"/>
    <property type="match status" value="1"/>
</dbReference>
<evidence type="ECO:0000256" key="1">
    <source>
        <dbReference type="SAM" id="MobiDB-lite"/>
    </source>
</evidence>
<gene>
    <name evidence="4" type="primary">LOC113209122</name>
</gene>
<dbReference type="GeneID" id="113209122"/>
<sequence length="298" mass="32655">MASGVVEAWDDDETRALCETRIKYNYMFTGGNGNSKKGWNKVIETLAKRGITRTSRDKFKKKWGTQVALYKKMKEPSKFTTGQGTEDGNKETPASWELFELFDEFHTGKHTLHPDTIADTSAAAAPADPNAATSKSYFLLDPNQTVSETSTSETDAQPVAPNQTESETSIAPSIPITSPNPGLPLASVVNENSTKVLILRPVQNLSSAAPSLPKVPIPSNSGNPSVPVPQPSTSNAAGSVPVTCKEFFNKSEKKTKAKEAKKKEDGFESWFQNFMVNSEEQRQNEHNQLLDLLKNFSK</sequence>
<evidence type="ECO:0000259" key="2">
    <source>
        <dbReference type="Pfam" id="PF13837"/>
    </source>
</evidence>
<feature type="region of interest" description="Disordered" evidence="1">
    <location>
        <begin position="145"/>
        <end position="178"/>
    </location>
</feature>
<evidence type="ECO:0000313" key="3">
    <source>
        <dbReference type="Proteomes" id="UP000504606"/>
    </source>
</evidence>
<organism evidence="3 4">
    <name type="scientific">Frankliniella occidentalis</name>
    <name type="common">Western flower thrips</name>
    <name type="synonym">Euthrips occidentalis</name>
    <dbReference type="NCBI Taxonomy" id="133901"/>
    <lineage>
        <taxon>Eukaryota</taxon>
        <taxon>Metazoa</taxon>
        <taxon>Ecdysozoa</taxon>
        <taxon>Arthropoda</taxon>
        <taxon>Hexapoda</taxon>
        <taxon>Insecta</taxon>
        <taxon>Pterygota</taxon>
        <taxon>Neoptera</taxon>
        <taxon>Paraneoptera</taxon>
        <taxon>Thysanoptera</taxon>
        <taxon>Terebrantia</taxon>
        <taxon>Thripoidea</taxon>
        <taxon>Thripidae</taxon>
        <taxon>Frankliniella</taxon>
    </lineage>
</organism>
<dbReference type="Proteomes" id="UP000504606">
    <property type="component" value="Unplaced"/>
</dbReference>
<accession>A0A6J1SSG8</accession>
<dbReference type="Gene3D" id="1.10.10.60">
    <property type="entry name" value="Homeodomain-like"/>
    <property type="match status" value="1"/>
</dbReference>
<proteinExistence type="predicted"/>
<name>A0A6J1SSG8_FRAOC</name>
<dbReference type="KEGG" id="foc:113209122"/>
<dbReference type="RefSeq" id="XP_026282275.1">
    <property type="nucleotide sequence ID" value="XM_026426490.2"/>
</dbReference>
<feature type="region of interest" description="Disordered" evidence="1">
    <location>
        <begin position="208"/>
        <end position="239"/>
    </location>
</feature>
<dbReference type="AlphaFoldDB" id="A0A6J1SSG8"/>
<protein>
    <submittedName>
        <fullName evidence="4">Uncharacterized protein LOC113209122</fullName>
    </submittedName>
</protein>
<feature type="domain" description="Myb/SANT-like DNA-binding" evidence="2">
    <location>
        <begin position="8"/>
        <end position="104"/>
    </location>
</feature>